<name>A0A0F9B298_9ZZZZ</name>
<dbReference type="EMBL" id="LAZR01039808">
    <property type="protein sequence ID" value="KKL16074.1"/>
    <property type="molecule type" value="Genomic_DNA"/>
</dbReference>
<sequence length="168" mass="19869">MESEFRKRVNAFLKAYNELAEVFEIRKTIEDISDLSPEELDLKVKEIIEEFELHICNSCGAMMRLVHYKESDNGKVKTMCENCYDNIGIIVSEFSLTPNENNSINSQKWYQDHKIFRKLKLEILNLLGSADKTNENSRGALLKELERHRVFFEEKEIYHYVGKYFFVL</sequence>
<gene>
    <name evidence="1" type="ORF">LCGC14_2499220</name>
</gene>
<reference evidence="1" key="1">
    <citation type="journal article" date="2015" name="Nature">
        <title>Complex archaea that bridge the gap between prokaryotes and eukaryotes.</title>
        <authorList>
            <person name="Spang A."/>
            <person name="Saw J.H."/>
            <person name="Jorgensen S.L."/>
            <person name="Zaremba-Niedzwiedzka K."/>
            <person name="Martijn J."/>
            <person name="Lind A.E."/>
            <person name="van Eijk R."/>
            <person name="Schleper C."/>
            <person name="Guy L."/>
            <person name="Ettema T.J."/>
        </authorList>
    </citation>
    <scope>NUCLEOTIDE SEQUENCE</scope>
</reference>
<evidence type="ECO:0000313" key="1">
    <source>
        <dbReference type="EMBL" id="KKL16074.1"/>
    </source>
</evidence>
<accession>A0A0F9B298</accession>
<comment type="caution">
    <text evidence="1">The sequence shown here is derived from an EMBL/GenBank/DDBJ whole genome shotgun (WGS) entry which is preliminary data.</text>
</comment>
<dbReference type="AlphaFoldDB" id="A0A0F9B298"/>
<protein>
    <submittedName>
        <fullName evidence="1">Uncharacterized protein</fullName>
    </submittedName>
</protein>
<organism evidence="1">
    <name type="scientific">marine sediment metagenome</name>
    <dbReference type="NCBI Taxonomy" id="412755"/>
    <lineage>
        <taxon>unclassified sequences</taxon>
        <taxon>metagenomes</taxon>
        <taxon>ecological metagenomes</taxon>
    </lineage>
</organism>
<proteinExistence type="predicted"/>